<feature type="domain" description="Damage-control phosphatase ARMT1-like metal-binding" evidence="1">
    <location>
        <begin position="3"/>
        <end position="269"/>
    </location>
</feature>
<accession>A0A8J6N9Y2</accession>
<dbReference type="InterPro" id="IPR036075">
    <property type="entry name" value="ARMT-1-like_metal-bd_sf"/>
</dbReference>
<dbReference type="Proteomes" id="UP000614424">
    <property type="component" value="Unassembled WGS sequence"/>
</dbReference>
<protein>
    <submittedName>
        <fullName evidence="2">DUF89 family protein</fullName>
    </submittedName>
</protein>
<organism evidence="2 3">
    <name type="scientific">Candidatus Desulfobia pelagia</name>
    <dbReference type="NCBI Taxonomy" id="2841692"/>
    <lineage>
        <taxon>Bacteria</taxon>
        <taxon>Pseudomonadati</taxon>
        <taxon>Thermodesulfobacteriota</taxon>
        <taxon>Desulfobulbia</taxon>
        <taxon>Desulfobulbales</taxon>
        <taxon>Desulfobulbaceae</taxon>
        <taxon>Candidatus Desulfobia</taxon>
    </lineage>
</organism>
<dbReference type="InterPro" id="IPR014444">
    <property type="entry name" value="PH1575-like"/>
</dbReference>
<dbReference type="Pfam" id="PF01937">
    <property type="entry name" value="ARMT1-like_dom"/>
    <property type="match status" value="1"/>
</dbReference>
<reference evidence="2 3" key="1">
    <citation type="submission" date="2020-08" db="EMBL/GenBank/DDBJ databases">
        <title>Bridging the membrane lipid divide: bacteria of the FCB group superphylum have the potential to synthesize archaeal ether lipids.</title>
        <authorList>
            <person name="Villanueva L."/>
            <person name="Von Meijenfeldt F.A.B."/>
            <person name="Westbye A.B."/>
            <person name="Yadav S."/>
            <person name="Hopmans E.C."/>
            <person name="Dutilh B.E."/>
            <person name="Sinninghe Damste J.S."/>
        </authorList>
    </citation>
    <scope>NUCLEOTIDE SEQUENCE [LARGE SCALE GENOMIC DNA]</scope>
    <source>
        <strain evidence="2">NIOZ-UU47</strain>
    </source>
</reference>
<proteinExistence type="predicted"/>
<name>A0A8J6N9Y2_9BACT</name>
<comment type="caution">
    <text evidence="2">The sequence shown here is derived from an EMBL/GenBank/DDBJ whole genome shotgun (WGS) entry which is preliminary data.</text>
</comment>
<evidence type="ECO:0000313" key="2">
    <source>
        <dbReference type="EMBL" id="MBC8316691.1"/>
    </source>
</evidence>
<evidence type="ECO:0000259" key="1">
    <source>
        <dbReference type="Pfam" id="PF01937"/>
    </source>
</evidence>
<sequence length="300" mass="32679">MKTALECMPCFLRQTLYAARLSTSSIALQKEIMNSVSAILPELDFNISPPHNSIRVYSEIAALSGCTDPFAALKKVSNDFAMVLSTEARKTIGQAEDPLFSAIVFSIAGNIIDYGSQQHFDADKAVKECLSKKLTINDYALLKNDIEKAESILYLGDNAGEIVFDGLVIEQLDKKVVFAVKEGPIINDALREDAIACGLDTKCSVISNGTQCPGTPLDDCSEEFLDYFNSADIIISKGQGNFETLSELNRPIYFLLTVKCPIVGNHITELSGKEVKTGDMVLMKSSPQGLKENGKSSQTR</sequence>
<dbReference type="InterPro" id="IPR002791">
    <property type="entry name" value="ARMT1-like_metal-bd"/>
</dbReference>
<dbReference type="Gene3D" id="3.40.50.10880">
    <property type="entry name" value="Uncharacterised protein PF01937, DUF89, domain 3"/>
    <property type="match status" value="1"/>
</dbReference>
<dbReference type="Gene3D" id="1.10.285.20">
    <property type="entry name" value="Uncharacterised protein PF01937, DUF89, domain 2"/>
    <property type="match status" value="1"/>
</dbReference>
<dbReference type="EMBL" id="JACNJZ010000048">
    <property type="protein sequence ID" value="MBC8316691.1"/>
    <property type="molecule type" value="Genomic_DNA"/>
</dbReference>
<evidence type="ECO:0000313" key="3">
    <source>
        <dbReference type="Proteomes" id="UP000614424"/>
    </source>
</evidence>
<gene>
    <name evidence="2" type="ORF">H8E41_02225</name>
</gene>
<dbReference type="SUPFAM" id="SSF111321">
    <property type="entry name" value="AF1104-like"/>
    <property type="match status" value="1"/>
</dbReference>
<dbReference type="AlphaFoldDB" id="A0A8J6N9Y2"/>
<dbReference type="PIRSF" id="PIRSF006593">
    <property type="entry name" value="UCP006593"/>
    <property type="match status" value="1"/>
</dbReference>